<reference evidence="1 2" key="1">
    <citation type="submission" date="2018-10" db="EMBL/GenBank/DDBJ databases">
        <title>A high-quality apple genome assembly.</title>
        <authorList>
            <person name="Hu J."/>
        </authorList>
    </citation>
    <scope>NUCLEOTIDE SEQUENCE [LARGE SCALE GENOMIC DNA]</scope>
    <source>
        <strain evidence="2">cv. HFTH1</strain>
        <tissue evidence="1">Young leaf</tissue>
    </source>
</reference>
<evidence type="ECO:0000313" key="1">
    <source>
        <dbReference type="EMBL" id="RXH70977.1"/>
    </source>
</evidence>
<organism evidence="1 2">
    <name type="scientific">Malus domestica</name>
    <name type="common">Apple</name>
    <name type="synonym">Pyrus malus</name>
    <dbReference type="NCBI Taxonomy" id="3750"/>
    <lineage>
        <taxon>Eukaryota</taxon>
        <taxon>Viridiplantae</taxon>
        <taxon>Streptophyta</taxon>
        <taxon>Embryophyta</taxon>
        <taxon>Tracheophyta</taxon>
        <taxon>Spermatophyta</taxon>
        <taxon>Magnoliopsida</taxon>
        <taxon>eudicotyledons</taxon>
        <taxon>Gunneridae</taxon>
        <taxon>Pentapetalae</taxon>
        <taxon>rosids</taxon>
        <taxon>fabids</taxon>
        <taxon>Rosales</taxon>
        <taxon>Rosaceae</taxon>
        <taxon>Amygdaloideae</taxon>
        <taxon>Maleae</taxon>
        <taxon>Malus</taxon>
    </lineage>
</organism>
<dbReference type="Proteomes" id="UP000290289">
    <property type="component" value="Chromosome 16"/>
</dbReference>
<sequence>MGRKKRKKTNKNDLKTLSFNNKDKIKGKVNSTRVDFLVEQYLELFVKVPKKERKTNEKGLKTLSLNDKDKIKSKVNSTRIDFLVSKCGCVLKG</sequence>
<proteinExistence type="predicted"/>
<gene>
    <name evidence="1" type="ORF">DVH24_015599</name>
</gene>
<evidence type="ECO:0000313" key="2">
    <source>
        <dbReference type="Proteomes" id="UP000290289"/>
    </source>
</evidence>
<accession>A0A498HNI9</accession>
<keyword evidence="2" id="KW-1185">Reference proteome</keyword>
<protein>
    <submittedName>
        <fullName evidence="1">Uncharacterized protein</fullName>
    </submittedName>
</protein>
<name>A0A498HNI9_MALDO</name>
<dbReference type="EMBL" id="RDQH01000342">
    <property type="protein sequence ID" value="RXH70977.1"/>
    <property type="molecule type" value="Genomic_DNA"/>
</dbReference>
<dbReference type="AlphaFoldDB" id="A0A498HNI9"/>
<comment type="caution">
    <text evidence="1">The sequence shown here is derived from an EMBL/GenBank/DDBJ whole genome shotgun (WGS) entry which is preliminary data.</text>
</comment>